<dbReference type="AlphaFoldDB" id="A0A140GIG1"/>
<sequence>MSTLLFPLRAQHVGTDPVHAARSIRAGGMNTACLMWLDSAAPHKWLSPDAPVTCTKCQRATEK</sequence>
<accession>A0A140GIG1</accession>
<name>A0A140GIG1_9ACTN</name>
<protein>
    <submittedName>
        <fullName evidence="1">Uncharacterized protein</fullName>
    </submittedName>
</protein>
<dbReference type="EMBL" id="KU534995">
    <property type="protein sequence ID" value="AMN08998.1"/>
    <property type="molecule type" value="Genomic_DNA"/>
</dbReference>
<organism evidence="1">
    <name type="scientific">Streptomyces somaliensis</name>
    <dbReference type="NCBI Taxonomy" id="78355"/>
    <lineage>
        <taxon>Bacteria</taxon>
        <taxon>Bacillati</taxon>
        <taxon>Actinomycetota</taxon>
        <taxon>Actinomycetes</taxon>
        <taxon>Kitasatosporales</taxon>
        <taxon>Streptomycetaceae</taxon>
        <taxon>Streptomyces</taxon>
    </lineage>
</organism>
<reference evidence="1" key="1">
    <citation type="submission" date="2016-01" db="EMBL/GenBank/DDBJ databases">
        <title>Activation of a plasmid-situated type III PKS gene cluster by deletion of a wbl gene in deepsea-derived Streptomyces somaliensis SCSIO ZH66.</title>
        <authorList>
            <person name="Li W."/>
            <person name="Huang H."/>
            <person name="Hou L."/>
        </authorList>
    </citation>
    <scope>NUCLEOTIDE SEQUENCE</scope>
    <source>
        <strain evidence="1">SCSIO ZH66</strain>
    </source>
</reference>
<evidence type="ECO:0000313" key="1">
    <source>
        <dbReference type="EMBL" id="AMN08998.1"/>
    </source>
</evidence>
<proteinExistence type="predicted"/>